<evidence type="ECO:0000313" key="4">
    <source>
        <dbReference type="Proteomes" id="UP000324797"/>
    </source>
</evidence>
<proteinExistence type="inferred from homology"/>
<dbReference type="AlphaFoldDB" id="A0A5S4YAV1"/>
<dbReference type="NCBIfam" id="NF047595">
    <property type="entry name" value="IS66_ISRel24_TnpA"/>
    <property type="match status" value="1"/>
</dbReference>
<evidence type="ECO:0000313" key="3">
    <source>
        <dbReference type="EMBL" id="TYO61163.1"/>
    </source>
</evidence>
<dbReference type="EMBL" id="VSTH01000202">
    <property type="protein sequence ID" value="TYO61163.1"/>
    <property type="molecule type" value="Genomic_DNA"/>
</dbReference>
<dbReference type="Proteomes" id="UP000324797">
    <property type="component" value="Unassembled WGS sequence"/>
</dbReference>
<sequence length="141" mass="15500">MDASAAGPRGNPRRSAMTISRAEVITSVERRRRWSQGEKERLVAASLEPGATVSEVARKAGLHVSQLFRWRKELCKHGETSIARLVPVEIGPSVPPRDVAEAPLTTAPARRRKPAQPSRYRSCFGDLVHGIMLPDLPSADR</sequence>
<reference evidence="3 4" key="1">
    <citation type="submission" date="2019-08" db="EMBL/GenBank/DDBJ databases">
        <title>Bradyrhizobium hipponensis sp. nov., a rhizobium isolated from a Lupinus angustifolius root nodule in Tunisia.</title>
        <authorList>
            <person name="Off K."/>
            <person name="Rejili M."/>
            <person name="Mars M."/>
            <person name="Brachmann A."/>
            <person name="Marin M."/>
        </authorList>
    </citation>
    <scope>NUCLEOTIDE SEQUENCE [LARGE SCALE GENOMIC DNA]</scope>
    <source>
        <strain evidence="4">aSej3</strain>
    </source>
</reference>
<dbReference type="Gene3D" id="1.10.10.10">
    <property type="entry name" value="Winged helix-like DNA-binding domain superfamily/Winged helix DNA-binding domain"/>
    <property type="match status" value="1"/>
</dbReference>
<dbReference type="Pfam" id="PF01527">
    <property type="entry name" value="HTH_Tnp_1"/>
    <property type="match status" value="1"/>
</dbReference>
<name>A0A5S4YAV1_9BRAD</name>
<dbReference type="InterPro" id="IPR036388">
    <property type="entry name" value="WH-like_DNA-bd_sf"/>
</dbReference>
<dbReference type="PANTHER" id="PTHR37936">
    <property type="entry name" value="TRANSPOSASE INSC FOR INSERTION ELEMENT IS2A-RELATED"/>
    <property type="match status" value="1"/>
</dbReference>
<dbReference type="PANTHER" id="PTHR37936:SF3">
    <property type="entry name" value="TRANSPOSASE INSC FOR INSERTION ELEMENT IS2A-RELATED"/>
    <property type="match status" value="1"/>
</dbReference>
<protein>
    <submittedName>
        <fullName evidence="3">Transposase</fullName>
    </submittedName>
</protein>
<dbReference type="InterPro" id="IPR010921">
    <property type="entry name" value="Trp_repressor/repl_initiator"/>
</dbReference>
<feature type="region of interest" description="Disordered" evidence="2">
    <location>
        <begin position="93"/>
        <end position="118"/>
    </location>
</feature>
<comment type="similarity">
    <text evidence="1">Belongs to the transposase 8 family.</text>
</comment>
<comment type="caution">
    <text evidence="3">The sequence shown here is derived from an EMBL/GenBank/DDBJ whole genome shotgun (WGS) entry which is preliminary data.</text>
</comment>
<dbReference type="SUPFAM" id="SSF48295">
    <property type="entry name" value="TrpR-like"/>
    <property type="match status" value="1"/>
</dbReference>
<dbReference type="RefSeq" id="WP_148745485.1">
    <property type="nucleotide sequence ID" value="NZ_VSTH01000202.1"/>
</dbReference>
<dbReference type="GO" id="GO:0004803">
    <property type="term" value="F:transposase activity"/>
    <property type="evidence" value="ECO:0007669"/>
    <property type="project" value="InterPro"/>
</dbReference>
<dbReference type="GO" id="GO:0006313">
    <property type="term" value="P:DNA transposition"/>
    <property type="evidence" value="ECO:0007669"/>
    <property type="project" value="InterPro"/>
</dbReference>
<organism evidence="3 4">
    <name type="scientific">Bradyrhizobium hipponense</name>
    <dbReference type="NCBI Taxonomy" id="2605638"/>
    <lineage>
        <taxon>Bacteria</taxon>
        <taxon>Pseudomonadati</taxon>
        <taxon>Pseudomonadota</taxon>
        <taxon>Alphaproteobacteria</taxon>
        <taxon>Hyphomicrobiales</taxon>
        <taxon>Nitrobacteraceae</taxon>
        <taxon>Bradyrhizobium</taxon>
    </lineage>
</organism>
<evidence type="ECO:0000256" key="2">
    <source>
        <dbReference type="SAM" id="MobiDB-lite"/>
    </source>
</evidence>
<gene>
    <name evidence="3" type="ORF">FXV83_39670</name>
</gene>
<dbReference type="InterPro" id="IPR002514">
    <property type="entry name" value="Transposase_8"/>
</dbReference>
<accession>A0A5S4YAV1</accession>
<dbReference type="GO" id="GO:0043565">
    <property type="term" value="F:sequence-specific DNA binding"/>
    <property type="evidence" value="ECO:0007669"/>
    <property type="project" value="InterPro"/>
</dbReference>
<evidence type="ECO:0000256" key="1">
    <source>
        <dbReference type="ARBA" id="ARBA00009964"/>
    </source>
</evidence>
<keyword evidence="4" id="KW-1185">Reference proteome</keyword>